<accession>A0A1X1XSH6</accession>
<dbReference type="EMBL" id="LQPE01000138">
    <property type="protein sequence ID" value="ORW01731.1"/>
    <property type="molecule type" value="Genomic_DNA"/>
</dbReference>
<comment type="caution">
    <text evidence="1">The sequence shown here is derived from an EMBL/GenBank/DDBJ whole genome shotgun (WGS) entry which is preliminary data.</text>
</comment>
<organism evidence="1 2">
    <name type="scientific">Mycobacterium kyorinense</name>
    <dbReference type="NCBI Taxonomy" id="487514"/>
    <lineage>
        <taxon>Bacteria</taxon>
        <taxon>Bacillati</taxon>
        <taxon>Actinomycetota</taxon>
        <taxon>Actinomycetes</taxon>
        <taxon>Mycobacteriales</taxon>
        <taxon>Mycobacteriaceae</taxon>
        <taxon>Mycobacterium</taxon>
    </lineage>
</organism>
<keyword evidence="2" id="KW-1185">Reference proteome</keyword>
<sequence length="98" mass="10801">MQLQSQLRAFVGDDLSIFVPRCGYFVLDFRVKVGIIMAETADVLLMLLHDIADLALGVVYCLGAILIPLRNRVELVAHFLHLVKPLLQHLFGSSGGPT</sequence>
<evidence type="ECO:0000313" key="2">
    <source>
        <dbReference type="Proteomes" id="UP000193487"/>
    </source>
</evidence>
<dbReference type="AlphaFoldDB" id="A0A1X1XSH6"/>
<gene>
    <name evidence="1" type="ORF">AWC14_07920</name>
</gene>
<evidence type="ECO:0000313" key="1">
    <source>
        <dbReference type="EMBL" id="ORW01731.1"/>
    </source>
</evidence>
<dbReference type="Proteomes" id="UP000193487">
    <property type="component" value="Unassembled WGS sequence"/>
</dbReference>
<proteinExistence type="predicted"/>
<protein>
    <submittedName>
        <fullName evidence="1">Uncharacterized protein</fullName>
    </submittedName>
</protein>
<reference evidence="1 2" key="1">
    <citation type="submission" date="2016-01" db="EMBL/GenBank/DDBJ databases">
        <title>The new phylogeny of the genus Mycobacterium.</title>
        <authorList>
            <person name="Tarcisio F."/>
            <person name="Conor M."/>
            <person name="Antonella G."/>
            <person name="Elisabetta G."/>
            <person name="Giulia F.S."/>
            <person name="Sara T."/>
            <person name="Anna F."/>
            <person name="Clotilde B."/>
            <person name="Roberto B."/>
            <person name="Veronica D.S."/>
            <person name="Fabio R."/>
            <person name="Monica P."/>
            <person name="Olivier J."/>
            <person name="Enrico T."/>
            <person name="Nicola S."/>
        </authorList>
    </citation>
    <scope>NUCLEOTIDE SEQUENCE [LARGE SCALE GENOMIC DNA]</scope>
    <source>
        <strain evidence="1 2">DSM 45166</strain>
    </source>
</reference>
<name>A0A1X1XSH6_9MYCO</name>